<gene>
    <name evidence="1" type="ORF">CWS01_00505</name>
</gene>
<dbReference type="AlphaFoldDB" id="A0A2N0Z7Z2"/>
<dbReference type="PANTHER" id="PTHR33639:SF2">
    <property type="entry name" value="DUF393 DOMAIN-CONTAINING PROTEIN"/>
    <property type="match status" value="1"/>
</dbReference>
<dbReference type="InterPro" id="IPR007263">
    <property type="entry name" value="DCC1-like"/>
</dbReference>
<dbReference type="RefSeq" id="WP_101175045.1">
    <property type="nucleotide sequence ID" value="NZ_PISE01000002.1"/>
</dbReference>
<dbReference type="Pfam" id="PF04134">
    <property type="entry name" value="DCC1-like"/>
    <property type="match status" value="1"/>
</dbReference>
<dbReference type="EMBL" id="PISE01000002">
    <property type="protein sequence ID" value="PKG25640.1"/>
    <property type="molecule type" value="Genomic_DNA"/>
</dbReference>
<sequence>MKAIILFDGVCNLCNQSVQFIIKRDPKGYFTFTSIQGETGQKLLQKYQISNNLDSLLLIEDNNYYTKSAAALQICKHLNGFWKYLIIFKIVPPFIRNSVYDIVAKNRYKWFGKRDSCMLPTPENKNRFI</sequence>
<organism evidence="1 2">
    <name type="scientific">Niallia nealsonii</name>
    <dbReference type="NCBI Taxonomy" id="115979"/>
    <lineage>
        <taxon>Bacteria</taxon>
        <taxon>Bacillati</taxon>
        <taxon>Bacillota</taxon>
        <taxon>Bacilli</taxon>
        <taxon>Bacillales</taxon>
        <taxon>Bacillaceae</taxon>
        <taxon>Niallia</taxon>
    </lineage>
</organism>
<evidence type="ECO:0000313" key="2">
    <source>
        <dbReference type="Proteomes" id="UP000233375"/>
    </source>
</evidence>
<protein>
    <submittedName>
        <fullName evidence="1">Thiol-disulfide oxidoreductase</fullName>
    </submittedName>
</protein>
<accession>A0A2N0Z7Z2</accession>
<evidence type="ECO:0000313" key="1">
    <source>
        <dbReference type="EMBL" id="PKG25640.1"/>
    </source>
</evidence>
<reference evidence="1 2" key="1">
    <citation type="journal article" date="2003" name="Int. J. Syst. Evol. Microbiol.">
        <title>Bacillus nealsonii sp. nov., isolated from a spacecraft-assembly facility, whose spores are gamma-radiation resistant.</title>
        <authorList>
            <person name="Venkateswaran K."/>
            <person name="Kempf M."/>
            <person name="Chen F."/>
            <person name="Satomi M."/>
            <person name="Nicholson W."/>
            <person name="Kern R."/>
        </authorList>
    </citation>
    <scope>NUCLEOTIDE SEQUENCE [LARGE SCALE GENOMIC DNA]</scope>
    <source>
        <strain evidence="1 2">FO-92</strain>
    </source>
</reference>
<dbReference type="Proteomes" id="UP000233375">
    <property type="component" value="Unassembled WGS sequence"/>
</dbReference>
<dbReference type="GO" id="GO:0015035">
    <property type="term" value="F:protein-disulfide reductase activity"/>
    <property type="evidence" value="ECO:0007669"/>
    <property type="project" value="InterPro"/>
</dbReference>
<proteinExistence type="predicted"/>
<dbReference type="InterPro" id="IPR052927">
    <property type="entry name" value="DCC_oxidoreductase"/>
</dbReference>
<dbReference type="OrthoDB" id="9785438at2"/>
<keyword evidence="2" id="KW-1185">Reference proteome</keyword>
<dbReference type="PANTHER" id="PTHR33639">
    <property type="entry name" value="THIOL-DISULFIDE OXIDOREDUCTASE DCC"/>
    <property type="match status" value="1"/>
</dbReference>
<comment type="caution">
    <text evidence="1">The sequence shown here is derived from an EMBL/GenBank/DDBJ whole genome shotgun (WGS) entry which is preliminary data.</text>
</comment>
<name>A0A2N0Z7Z2_9BACI</name>